<evidence type="ECO:0000313" key="1">
    <source>
        <dbReference type="EMBL" id="ERJ93779.1"/>
    </source>
</evidence>
<dbReference type="HOGENOM" id="CLU_3276146_0_0_9"/>
<sequence>MQWGFLRFLRTKSGDCRWFPALPAFLLITSFLSRNCCWFFT</sequence>
<keyword evidence="2" id="KW-1185">Reference proteome</keyword>
<protein>
    <submittedName>
        <fullName evidence="1">Uncharacterized protein</fullName>
    </submittedName>
</protein>
<dbReference type="AlphaFoldDB" id="U2LWB8"/>
<organism evidence="1 2">
    <name type="scientific">Ruminococcus callidus ATCC 27760</name>
    <dbReference type="NCBI Taxonomy" id="411473"/>
    <lineage>
        <taxon>Bacteria</taxon>
        <taxon>Bacillati</taxon>
        <taxon>Bacillota</taxon>
        <taxon>Clostridia</taxon>
        <taxon>Eubacteriales</taxon>
        <taxon>Oscillospiraceae</taxon>
        <taxon>Ruminococcus</taxon>
    </lineage>
</organism>
<dbReference type="EMBL" id="AWVF01000274">
    <property type="protein sequence ID" value="ERJ93779.1"/>
    <property type="molecule type" value="Genomic_DNA"/>
</dbReference>
<comment type="caution">
    <text evidence="1">The sequence shown here is derived from an EMBL/GenBank/DDBJ whole genome shotgun (WGS) entry which is preliminary data.</text>
</comment>
<dbReference type="PATRIC" id="fig|411473.3.peg.1821"/>
<reference evidence="1 2" key="1">
    <citation type="submission" date="2013-07" db="EMBL/GenBank/DDBJ databases">
        <authorList>
            <person name="Weinstock G."/>
            <person name="Sodergren E."/>
            <person name="Wylie T."/>
            <person name="Fulton L."/>
            <person name="Fulton R."/>
            <person name="Fronick C."/>
            <person name="O'Laughlin M."/>
            <person name="Godfrey J."/>
            <person name="Miner T."/>
            <person name="Herter B."/>
            <person name="Appelbaum E."/>
            <person name="Cordes M."/>
            <person name="Lek S."/>
            <person name="Wollam A."/>
            <person name="Pepin K.H."/>
            <person name="Palsikar V.B."/>
            <person name="Mitreva M."/>
            <person name="Wilson R.K."/>
        </authorList>
    </citation>
    <scope>NUCLEOTIDE SEQUENCE [LARGE SCALE GENOMIC DNA]</scope>
    <source>
        <strain evidence="1 2">ATCC 27760</strain>
    </source>
</reference>
<dbReference type="Proteomes" id="UP000016662">
    <property type="component" value="Unassembled WGS sequence"/>
</dbReference>
<accession>U2LWB8</accession>
<gene>
    <name evidence="1" type="ORF">RUMCAL_02204</name>
</gene>
<evidence type="ECO:0000313" key="2">
    <source>
        <dbReference type="Proteomes" id="UP000016662"/>
    </source>
</evidence>
<proteinExistence type="predicted"/>
<name>U2LWB8_9FIRM</name>